<reference evidence="2" key="1">
    <citation type="submission" date="2021-07" db="EMBL/GenBank/DDBJ databases">
        <authorList>
            <person name="Durling M."/>
        </authorList>
    </citation>
    <scope>NUCLEOTIDE SEQUENCE</scope>
</reference>
<organism evidence="2 3">
    <name type="scientific">Hymenoscyphus albidus</name>
    <dbReference type="NCBI Taxonomy" id="595503"/>
    <lineage>
        <taxon>Eukaryota</taxon>
        <taxon>Fungi</taxon>
        <taxon>Dikarya</taxon>
        <taxon>Ascomycota</taxon>
        <taxon>Pezizomycotina</taxon>
        <taxon>Leotiomycetes</taxon>
        <taxon>Helotiales</taxon>
        <taxon>Helotiaceae</taxon>
        <taxon>Hymenoscyphus</taxon>
    </lineage>
</organism>
<sequence>MARLLHKTVTESLLGNQIPKIWELQEELGLRHASWGLRESLKNGLVRLRETYRTQEGGTGESLVHWSVQSVQMDLGTMAELFLVDGAGERFWCAERSWIRKGDLVYPKDKAKIIELLKQYIYRQNTSSQRNATRIFRADKTDTGEEEMVNTRQGLIPPRACPLATFTSTEDPPSKELQEPLIGSDRLKAIRPRPTKRPYGAYYEPEGSKLSSTSYEGFVGPDDGAHKRRKESSFHPDMYSPRRNNRFLKASENPEFVPEENLELLGEPWTKKRSRKCAQEDGIISLTEVAASIQYKEFISPKSLRRNFPEPRLQAETSQLYVTSGFPQSSSLSALGTNEGQLPYEWGSLRAFEPRQDFEVPKNILLSNTTGSGIQTRLSTPSMSYEDDVLNGVQTTFAISPSTTSLHTPSLPSCSPCSASETEEVATSAEPKIQERSTVSDQVLHDSDSLTPAGRIQEPKGRSLADRSFSQLQFPSMHNLSSTTYTSLPRISQNTEDQAYVPSPSFPRLPEVQKQKPITMSIPLWIITQDSEKLWTGPKLVDLSLSAFRFRIASLTTSDPQNIVELEVILLGPKKIIMRIPCEGADEMWDFVKSGLTQNIKRFRRANQTMKLRINVEPFWKEGTFTGRVQRNEIEDDEDIEVDF</sequence>
<evidence type="ECO:0000313" key="2">
    <source>
        <dbReference type="EMBL" id="CAG8976097.1"/>
    </source>
</evidence>
<keyword evidence="3" id="KW-1185">Reference proteome</keyword>
<name>A0A9N9Q647_9HELO</name>
<accession>A0A9N9Q647</accession>
<evidence type="ECO:0000256" key="1">
    <source>
        <dbReference type="SAM" id="MobiDB-lite"/>
    </source>
</evidence>
<feature type="compositionally biased region" description="Low complexity" evidence="1">
    <location>
        <begin position="403"/>
        <end position="430"/>
    </location>
</feature>
<feature type="region of interest" description="Disordered" evidence="1">
    <location>
        <begin position="403"/>
        <end position="462"/>
    </location>
</feature>
<dbReference type="AlphaFoldDB" id="A0A9N9Q647"/>
<comment type="caution">
    <text evidence="2">The sequence shown here is derived from an EMBL/GenBank/DDBJ whole genome shotgun (WGS) entry which is preliminary data.</text>
</comment>
<dbReference type="Proteomes" id="UP000701801">
    <property type="component" value="Unassembled WGS sequence"/>
</dbReference>
<protein>
    <submittedName>
        <fullName evidence="2">Uncharacterized protein</fullName>
    </submittedName>
</protein>
<dbReference type="EMBL" id="CAJVRM010000162">
    <property type="protein sequence ID" value="CAG8976097.1"/>
    <property type="molecule type" value="Genomic_DNA"/>
</dbReference>
<gene>
    <name evidence="2" type="ORF">HYALB_00002375</name>
</gene>
<evidence type="ECO:0000313" key="3">
    <source>
        <dbReference type="Proteomes" id="UP000701801"/>
    </source>
</evidence>
<dbReference type="OrthoDB" id="5379191at2759"/>
<feature type="region of interest" description="Disordered" evidence="1">
    <location>
        <begin position="223"/>
        <end position="242"/>
    </location>
</feature>
<proteinExistence type="predicted"/>